<gene>
    <name evidence="3" type="ORF">AKJ09_05019</name>
</gene>
<name>A0A0K1PXV1_9BACT</name>
<evidence type="ECO:0000259" key="2">
    <source>
        <dbReference type="Pfam" id="PF00248"/>
    </source>
</evidence>
<feature type="domain" description="NADP-dependent oxidoreductase" evidence="2">
    <location>
        <begin position="30"/>
        <end position="296"/>
    </location>
</feature>
<dbReference type="Gene3D" id="3.20.20.100">
    <property type="entry name" value="NADP-dependent oxidoreductase domain"/>
    <property type="match status" value="1"/>
</dbReference>
<dbReference type="EMBL" id="CP012333">
    <property type="protein sequence ID" value="AKU98355.1"/>
    <property type="molecule type" value="Genomic_DNA"/>
</dbReference>
<keyword evidence="4" id="KW-1185">Reference proteome</keyword>
<dbReference type="STRING" id="1391654.AKJ09_05019"/>
<reference evidence="3 4" key="1">
    <citation type="submission" date="2015-08" db="EMBL/GenBank/DDBJ databases">
        <authorList>
            <person name="Babu N.S."/>
            <person name="Beckwith C.J."/>
            <person name="Beseler K.G."/>
            <person name="Brison A."/>
            <person name="Carone J.V."/>
            <person name="Caskin T.P."/>
            <person name="Diamond M."/>
            <person name="Durham M.E."/>
            <person name="Foxe J.M."/>
            <person name="Go M."/>
            <person name="Henderson B.A."/>
            <person name="Jones I.B."/>
            <person name="McGettigan J.A."/>
            <person name="Micheletti S.J."/>
            <person name="Nasrallah M.E."/>
            <person name="Ortiz D."/>
            <person name="Piller C.R."/>
            <person name="Privatt S.R."/>
            <person name="Schneider S.L."/>
            <person name="Sharp S."/>
            <person name="Smith T.C."/>
            <person name="Stanton J.D."/>
            <person name="Ullery H.E."/>
            <person name="Wilson R.J."/>
            <person name="Serrano M.G."/>
            <person name="Buck G."/>
            <person name="Lee V."/>
            <person name="Wang Y."/>
            <person name="Carvalho R."/>
            <person name="Voegtly L."/>
            <person name="Shi R."/>
            <person name="Duckworth R."/>
            <person name="Johnson A."/>
            <person name="Loviza R."/>
            <person name="Walstead R."/>
            <person name="Shah Z."/>
            <person name="Kiflezghi M."/>
            <person name="Wade K."/>
            <person name="Ball S.L."/>
            <person name="Bradley K.W."/>
            <person name="Asai D.J."/>
            <person name="Bowman C.A."/>
            <person name="Russell D.A."/>
            <person name="Pope W.H."/>
            <person name="Jacobs-Sera D."/>
            <person name="Hendrix R.W."/>
            <person name="Hatfull G.F."/>
        </authorList>
    </citation>
    <scope>NUCLEOTIDE SEQUENCE [LARGE SCALE GENOMIC DNA]</scope>
    <source>
        <strain evidence="3 4">DSM 27648</strain>
    </source>
</reference>
<evidence type="ECO:0000256" key="1">
    <source>
        <dbReference type="ARBA" id="ARBA00023002"/>
    </source>
</evidence>
<protein>
    <submittedName>
        <fullName evidence="3">Aldo-keto reductase</fullName>
    </submittedName>
</protein>
<dbReference type="PANTHER" id="PTHR43364:SF4">
    <property type="entry name" value="NAD(P)-LINKED OXIDOREDUCTASE SUPERFAMILY PROTEIN"/>
    <property type="match status" value="1"/>
</dbReference>
<dbReference type="InterPro" id="IPR020471">
    <property type="entry name" value="AKR"/>
</dbReference>
<keyword evidence="1" id="KW-0560">Oxidoreductase</keyword>
<dbReference type="CDD" id="cd19088">
    <property type="entry name" value="AKR_AKR13B1"/>
    <property type="match status" value="1"/>
</dbReference>
<dbReference type="InterPro" id="IPR036812">
    <property type="entry name" value="NAD(P)_OxRdtase_dom_sf"/>
</dbReference>
<accession>A0A0K1PXV1</accession>
<proteinExistence type="predicted"/>
<dbReference type="AlphaFoldDB" id="A0A0K1PXV1"/>
<dbReference type="KEGG" id="llu:AKJ09_05019"/>
<dbReference type="InterPro" id="IPR023210">
    <property type="entry name" value="NADP_OxRdtase_dom"/>
</dbReference>
<evidence type="ECO:0000313" key="4">
    <source>
        <dbReference type="Proteomes" id="UP000064967"/>
    </source>
</evidence>
<organism evidence="3 4">
    <name type="scientific">Labilithrix luteola</name>
    <dbReference type="NCBI Taxonomy" id="1391654"/>
    <lineage>
        <taxon>Bacteria</taxon>
        <taxon>Pseudomonadati</taxon>
        <taxon>Myxococcota</taxon>
        <taxon>Polyangia</taxon>
        <taxon>Polyangiales</taxon>
        <taxon>Labilitrichaceae</taxon>
        <taxon>Labilithrix</taxon>
    </lineage>
</organism>
<dbReference type="PANTHER" id="PTHR43364">
    <property type="entry name" value="NADH-SPECIFIC METHYLGLYOXAL REDUCTASE-RELATED"/>
    <property type="match status" value="1"/>
</dbReference>
<dbReference type="Proteomes" id="UP000064967">
    <property type="component" value="Chromosome"/>
</dbReference>
<dbReference type="InterPro" id="IPR050523">
    <property type="entry name" value="AKR_Detox_Biosynth"/>
</dbReference>
<dbReference type="NCBIfam" id="NF007695">
    <property type="entry name" value="PRK10376.1"/>
    <property type="match status" value="1"/>
</dbReference>
<evidence type="ECO:0000313" key="3">
    <source>
        <dbReference type="EMBL" id="AKU98355.1"/>
    </source>
</evidence>
<dbReference type="PATRIC" id="fig|1391654.3.peg.5081"/>
<dbReference type="SUPFAM" id="SSF51430">
    <property type="entry name" value="NAD(P)-linked oxidoreductase"/>
    <property type="match status" value="1"/>
</dbReference>
<dbReference type="Pfam" id="PF00248">
    <property type="entry name" value="Aldo_ket_red"/>
    <property type="match status" value="1"/>
</dbReference>
<dbReference type="GO" id="GO:0005829">
    <property type="term" value="C:cytosol"/>
    <property type="evidence" value="ECO:0007669"/>
    <property type="project" value="TreeGrafter"/>
</dbReference>
<dbReference type="PRINTS" id="PR00069">
    <property type="entry name" value="ALDKETRDTASE"/>
</dbReference>
<sequence length="302" mass="32486">MPYVQAMSSTRTMPLGGEFTFPGTSIKVNRLGYGAMQLAGPGVFGPPRDVDAAIAVLREAVTSGVNHIDTSDIYGPHVTNQIIKKALHPYPDGLVVITKVGFRRGDDKSWHPAYSASDLTSSVHDNLKNLGLDALEIVNLRCGTSQGPNEDSIAERLAALLDLKRQGLVRHVGLSNVTFSQYEEARAMTEIVCVQNLYNVANRTDDPLLAELAKDGVAYVPFFPLGGFSPVQSSVLNEVAVELNATPMQVALAWLLERSPNILPIPGTSSVEHLRENLAAAKLQLSATMIAKLDGISGQSER</sequence>
<dbReference type="GO" id="GO:0016491">
    <property type="term" value="F:oxidoreductase activity"/>
    <property type="evidence" value="ECO:0007669"/>
    <property type="project" value="UniProtKB-KW"/>
</dbReference>